<evidence type="ECO:0000256" key="5">
    <source>
        <dbReference type="ARBA" id="ARBA00022989"/>
    </source>
</evidence>
<reference evidence="11 12" key="1">
    <citation type="submission" date="2019-01" db="EMBL/GenBank/DDBJ databases">
        <title>Genome sequencing of strain FW100M-8.</title>
        <authorList>
            <person name="Heo J."/>
            <person name="Kim S.-J."/>
            <person name="Kim J.-S."/>
            <person name="Hong S.-B."/>
            <person name="Kwon S.-W."/>
        </authorList>
    </citation>
    <scope>NUCLEOTIDE SEQUENCE [LARGE SCALE GENOMIC DNA]</scope>
    <source>
        <strain evidence="11 12">FW100M-8</strain>
    </source>
</reference>
<proteinExistence type="inferred from homology"/>
<gene>
    <name evidence="11" type="ORF">ET445_04070</name>
</gene>
<keyword evidence="7" id="KW-0046">Antibiotic resistance</keyword>
<keyword evidence="8" id="KW-0813">Transport</keyword>
<dbReference type="InterPro" id="IPR051328">
    <property type="entry name" value="T7SS_ABC-Transporter"/>
</dbReference>
<keyword evidence="4 8" id="KW-0812">Transmembrane</keyword>
<keyword evidence="5 8" id="KW-1133">Transmembrane helix</keyword>
<evidence type="ECO:0000313" key="12">
    <source>
        <dbReference type="Proteomes" id="UP000291259"/>
    </source>
</evidence>
<evidence type="ECO:0000259" key="10">
    <source>
        <dbReference type="PROSITE" id="PS51012"/>
    </source>
</evidence>
<keyword evidence="12" id="KW-1185">Reference proteome</keyword>
<dbReference type="GO" id="GO:0046677">
    <property type="term" value="P:response to antibiotic"/>
    <property type="evidence" value="ECO:0007669"/>
    <property type="project" value="UniProtKB-KW"/>
</dbReference>
<accession>A0A4P6FCH0</accession>
<dbReference type="GO" id="GO:0140359">
    <property type="term" value="F:ABC-type transporter activity"/>
    <property type="evidence" value="ECO:0007669"/>
    <property type="project" value="InterPro"/>
</dbReference>
<feature type="transmembrane region" description="Helical" evidence="8">
    <location>
        <begin position="256"/>
        <end position="275"/>
    </location>
</feature>
<keyword evidence="3 8" id="KW-1003">Cell membrane</keyword>
<evidence type="ECO:0000256" key="1">
    <source>
        <dbReference type="ARBA" id="ARBA00004651"/>
    </source>
</evidence>
<comment type="similarity">
    <text evidence="2 8">Belongs to the ABC-2 integral membrane protein family.</text>
</comment>
<organism evidence="11 12">
    <name type="scientific">Agromyces protaetiae</name>
    <dbReference type="NCBI Taxonomy" id="2509455"/>
    <lineage>
        <taxon>Bacteria</taxon>
        <taxon>Bacillati</taxon>
        <taxon>Actinomycetota</taxon>
        <taxon>Actinomycetes</taxon>
        <taxon>Micrococcales</taxon>
        <taxon>Microbacteriaceae</taxon>
        <taxon>Agromyces</taxon>
    </lineage>
</organism>
<sequence length="282" mass="29824">MTTTEHATHATHATHTTHATRPARWPLADGWTIVHRNLLALKRNPAIVAANLVGPIAMVLLFGYVFGGALAAGGDAAAYREALVPAAFVLVAGTGLIMAAGSAALDVQNGVTERFRSLPMQRIAVPFGQAGSQLVLSALSLAVMSGLGVLVGWRIHTDVWSAAAAFLLLLFFGYALSWVGIYMGLLIRNVEVVQQLSAPIFGLVMLSNAFVPTATMPPVIRDIAEWSPFSAAITAVRDLFGNGTIPDGPLPLAHPVLTTLIWSIALIAIFGTLAARRYAKRD</sequence>
<dbReference type="KEGG" id="agf:ET445_04070"/>
<dbReference type="InterPro" id="IPR000412">
    <property type="entry name" value="ABC_2_transport"/>
</dbReference>
<feature type="transmembrane region" description="Helical" evidence="8">
    <location>
        <begin position="198"/>
        <end position="220"/>
    </location>
</feature>
<dbReference type="InterPro" id="IPR047817">
    <property type="entry name" value="ABC2_TM_bact-type"/>
</dbReference>
<dbReference type="PROSITE" id="PS51012">
    <property type="entry name" value="ABC_TM2"/>
    <property type="match status" value="1"/>
</dbReference>
<dbReference type="EMBL" id="CP035491">
    <property type="protein sequence ID" value="QAY72643.1"/>
    <property type="molecule type" value="Genomic_DNA"/>
</dbReference>
<evidence type="ECO:0000256" key="7">
    <source>
        <dbReference type="ARBA" id="ARBA00023251"/>
    </source>
</evidence>
<dbReference type="PANTHER" id="PTHR43077">
    <property type="entry name" value="TRANSPORT PERMEASE YVFS-RELATED"/>
    <property type="match status" value="1"/>
</dbReference>
<dbReference type="PANTHER" id="PTHR43077:SF8">
    <property type="entry name" value="DOXORUBICIN RESISTANCE ABC TRANSPORTER PERMEASE PROTEIN DRRB"/>
    <property type="match status" value="1"/>
</dbReference>
<feature type="domain" description="ABC transmembrane type-2" evidence="10">
    <location>
        <begin position="46"/>
        <end position="281"/>
    </location>
</feature>
<feature type="transmembrane region" description="Helical" evidence="8">
    <location>
        <begin position="127"/>
        <end position="153"/>
    </location>
</feature>
<feature type="transmembrane region" description="Helical" evidence="8">
    <location>
        <begin position="159"/>
        <end position="186"/>
    </location>
</feature>
<comment type="subcellular location">
    <subcellularLocation>
        <location evidence="1 8">Cell membrane</location>
        <topology evidence="1 8">Multi-pass membrane protein</topology>
    </subcellularLocation>
</comment>
<evidence type="ECO:0000256" key="4">
    <source>
        <dbReference type="ARBA" id="ARBA00022692"/>
    </source>
</evidence>
<evidence type="ECO:0000256" key="8">
    <source>
        <dbReference type="RuleBase" id="RU361157"/>
    </source>
</evidence>
<dbReference type="RefSeq" id="WP_129189065.1">
    <property type="nucleotide sequence ID" value="NZ_CP035491.1"/>
</dbReference>
<dbReference type="Proteomes" id="UP000291259">
    <property type="component" value="Chromosome"/>
</dbReference>
<dbReference type="AlphaFoldDB" id="A0A4P6FCH0"/>
<protein>
    <recommendedName>
        <fullName evidence="8">Transport permease protein</fullName>
    </recommendedName>
</protein>
<evidence type="ECO:0000256" key="9">
    <source>
        <dbReference type="SAM" id="MobiDB-lite"/>
    </source>
</evidence>
<feature type="compositionally biased region" description="Low complexity" evidence="9">
    <location>
        <begin position="1"/>
        <end position="20"/>
    </location>
</feature>
<feature type="transmembrane region" description="Helical" evidence="8">
    <location>
        <begin position="46"/>
        <end position="66"/>
    </location>
</feature>
<dbReference type="Pfam" id="PF01061">
    <property type="entry name" value="ABC2_membrane"/>
    <property type="match status" value="1"/>
</dbReference>
<feature type="region of interest" description="Disordered" evidence="9">
    <location>
        <begin position="1"/>
        <end position="21"/>
    </location>
</feature>
<feature type="transmembrane region" description="Helical" evidence="8">
    <location>
        <begin position="86"/>
        <end position="107"/>
    </location>
</feature>
<evidence type="ECO:0000256" key="2">
    <source>
        <dbReference type="ARBA" id="ARBA00007783"/>
    </source>
</evidence>
<dbReference type="PIRSF" id="PIRSF006648">
    <property type="entry name" value="DrrB"/>
    <property type="match status" value="1"/>
</dbReference>
<dbReference type="GO" id="GO:0043190">
    <property type="term" value="C:ATP-binding cassette (ABC) transporter complex"/>
    <property type="evidence" value="ECO:0007669"/>
    <property type="project" value="InterPro"/>
</dbReference>
<dbReference type="InterPro" id="IPR013525">
    <property type="entry name" value="ABC2_TM"/>
</dbReference>
<evidence type="ECO:0000256" key="3">
    <source>
        <dbReference type="ARBA" id="ARBA00022475"/>
    </source>
</evidence>
<evidence type="ECO:0000313" key="11">
    <source>
        <dbReference type="EMBL" id="QAY72643.1"/>
    </source>
</evidence>
<dbReference type="OrthoDB" id="670210at2"/>
<name>A0A4P6FCH0_9MICO</name>
<keyword evidence="6 8" id="KW-0472">Membrane</keyword>
<evidence type="ECO:0000256" key="6">
    <source>
        <dbReference type="ARBA" id="ARBA00023136"/>
    </source>
</evidence>